<organism evidence="8 9">
    <name type="scientific">Chryseosolibacter histidini</name>
    <dbReference type="NCBI Taxonomy" id="2782349"/>
    <lineage>
        <taxon>Bacteria</taxon>
        <taxon>Pseudomonadati</taxon>
        <taxon>Bacteroidota</taxon>
        <taxon>Cytophagia</taxon>
        <taxon>Cytophagales</taxon>
        <taxon>Chryseotaleaceae</taxon>
        <taxon>Chryseosolibacter</taxon>
    </lineage>
</organism>
<dbReference type="Pfam" id="PF02322">
    <property type="entry name" value="Cyt_bd_oxida_II"/>
    <property type="match status" value="1"/>
</dbReference>
<dbReference type="GO" id="GO:0009055">
    <property type="term" value="F:electron transfer activity"/>
    <property type="evidence" value="ECO:0007669"/>
    <property type="project" value="TreeGrafter"/>
</dbReference>
<keyword evidence="8" id="KW-0560">Oxidoreductase</keyword>
<comment type="caution">
    <text evidence="8">The sequence shown here is derived from an EMBL/GenBank/DDBJ whole genome shotgun (WGS) entry which is preliminary data.</text>
</comment>
<dbReference type="PANTHER" id="PTHR43141">
    <property type="entry name" value="CYTOCHROME BD2 SUBUNIT II"/>
    <property type="match status" value="1"/>
</dbReference>
<evidence type="ECO:0000313" key="8">
    <source>
        <dbReference type="EMBL" id="MBT1700238.1"/>
    </source>
</evidence>
<dbReference type="EC" id="1.10.3.-" evidence="8"/>
<protein>
    <submittedName>
        <fullName evidence="8">Cytochrome d ubiquinol oxidase subunit II</fullName>
        <ecNumber evidence="8">1.10.3.-</ecNumber>
    </submittedName>
</protein>
<feature type="transmembrane region" description="Helical" evidence="7">
    <location>
        <begin position="6"/>
        <end position="32"/>
    </location>
</feature>
<keyword evidence="5 7" id="KW-1133">Transmembrane helix</keyword>
<feature type="transmembrane region" description="Helical" evidence="7">
    <location>
        <begin position="202"/>
        <end position="219"/>
    </location>
</feature>
<proteinExistence type="inferred from homology"/>
<reference evidence="8 9" key="1">
    <citation type="submission" date="2021-05" db="EMBL/GenBank/DDBJ databases">
        <title>A Polyphasic approach of four new species of the genus Ohtaekwangia: Ohtaekwangia histidinii sp. nov., Ohtaekwangia cretensis sp. nov., Ohtaekwangia indiensis sp. nov., Ohtaekwangia reichenbachii sp. nov. from diverse environment.</title>
        <authorList>
            <person name="Octaviana S."/>
        </authorList>
    </citation>
    <scope>NUCLEOTIDE SEQUENCE [LARGE SCALE GENOMIC DNA]</scope>
    <source>
        <strain evidence="8 9">PWU4</strain>
    </source>
</reference>
<dbReference type="GO" id="GO:0016682">
    <property type="term" value="F:oxidoreductase activity, acting on diphenols and related substances as donors, oxygen as acceptor"/>
    <property type="evidence" value="ECO:0007669"/>
    <property type="project" value="TreeGrafter"/>
</dbReference>
<evidence type="ECO:0000256" key="3">
    <source>
        <dbReference type="ARBA" id="ARBA00022475"/>
    </source>
</evidence>
<evidence type="ECO:0000256" key="5">
    <source>
        <dbReference type="ARBA" id="ARBA00022989"/>
    </source>
</evidence>
<dbReference type="Proteomes" id="UP001319200">
    <property type="component" value="Unassembled WGS sequence"/>
</dbReference>
<dbReference type="InterPro" id="IPR003317">
    <property type="entry name" value="Cyt-d_oxidase_su2"/>
</dbReference>
<accession>A0AAP2GQK2</accession>
<evidence type="ECO:0000256" key="6">
    <source>
        <dbReference type="ARBA" id="ARBA00023136"/>
    </source>
</evidence>
<comment type="subcellular location">
    <subcellularLocation>
        <location evidence="1">Cell membrane</location>
        <topology evidence="1">Multi-pass membrane protein</topology>
    </subcellularLocation>
</comment>
<feature type="transmembrane region" description="Helical" evidence="7">
    <location>
        <begin position="115"/>
        <end position="138"/>
    </location>
</feature>
<dbReference type="GO" id="GO:0070069">
    <property type="term" value="C:cytochrome complex"/>
    <property type="evidence" value="ECO:0007669"/>
    <property type="project" value="TreeGrafter"/>
</dbReference>
<keyword evidence="3" id="KW-1003">Cell membrane</keyword>
<evidence type="ECO:0000313" key="9">
    <source>
        <dbReference type="Proteomes" id="UP001319200"/>
    </source>
</evidence>
<gene>
    <name evidence="8" type="ORF">KK083_25345</name>
</gene>
<dbReference type="RefSeq" id="WP_254168699.1">
    <property type="nucleotide sequence ID" value="NZ_JAHESF010000037.1"/>
</dbReference>
<comment type="similarity">
    <text evidence="2">Belongs to the cytochrome ubiquinol oxidase subunit 2 family.</text>
</comment>
<sequence length="337" mass="37373">MEYIVITYLWLAIVLYFLLGGADFGVGIIEMFTSTKNISRTRRTMYHAIGPIWEANHMWLIIAIVILFVGFPVIYSQLSVHLHIPLVILLLGIIARGTAFVFRHYDAVRDNMQEIYNSIFVWSSFITPLFLGIIAGSVLSGHIDAKAHDFATAYVFSWLNWFSVAVGLFTVALCGFLASVYLIGEAEDAKDHHRFIHKAKTMNIAAVCCGALVFLAAQVERVPLANWIFGDAVGLSAVILATLSLVLLWTQIGSGRTTLLRILVGFQVTMILLAISYAHFPDFVIIRNGENLSLFTAQAPEKTMQALGSALLIGSVLILPALFYLYYSFQKKKVNGS</sequence>
<feature type="transmembrane region" description="Helical" evidence="7">
    <location>
        <begin position="225"/>
        <end position="250"/>
    </location>
</feature>
<evidence type="ECO:0000256" key="2">
    <source>
        <dbReference type="ARBA" id="ARBA00007543"/>
    </source>
</evidence>
<feature type="transmembrane region" description="Helical" evidence="7">
    <location>
        <begin position="262"/>
        <end position="286"/>
    </location>
</feature>
<dbReference type="PANTHER" id="PTHR43141:SF4">
    <property type="entry name" value="CYTOCHROME BD2 SUBUNIT II"/>
    <property type="match status" value="1"/>
</dbReference>
<evidence type="ECO:0000256" key="4">
    <source>
        <dbReference type="ARBA" id="ARBA00022692"/>
    </source>
</evidence>
<keyword evidence="6 7" id="KW-0472">Membrane</keyword>
<feature type="transmembrane region" description="Helical" evidence="7">
    <location>
        <begin position="81"/>
        <end position="103"/>
    </location>
</feature>
<dbReference type="EMBL" id="JAHESF010000037">
    <property type="protein sequence ID" value="MBT1700238.1"/>
    <property type="molecule type" value="Genomic_DNA"/>
</dbReference>
<dbReference type="GO" id="GO:0019646">
    <property type="term" value="P:aerobic electron transport chain"/>
    <property type="evidence" value="ECO:0007669"/>
    <property type="project" value="TreeGrafter"/>
</dbReference>
<keyword evidence="9" id="KW-1185">Reference proteome</keyword>
<evidence type="ECO:0000256" key="1">
    <source>
        <dbReference type="ARBA" id="ARBA00004651"/>
    </source>
</evidence>
<feature type="transmembrane region" description="Helical" evidence="7">
    <location>
        <begin position="158"/>
        <end position="182"/>
    </location>
</feature>
<dbReference type="AlphaFoldDB" id="A0AAP2GQK2"/>
<name>A0AAP2GQK2_9BACT</name>
<feature type="transmembrane region" description="Helical" evidence="7">
    <location>
        <begin position="53"/>
        <end position="75"/>
    </location>
</feature>
<dbReference type="GO" id="GO:0005886">
    <property type="term" value="C:plasma membrane"/>
    <property type="evidence" value="ECO:0007669"/>
    <property type="project" value="UniProtKB-SubCell"/>
</dbReference>
<evidence type="ECO:0000256" key="7">
    <source>
        <dbReference type="SAM" id="Phobius"/>
    </source>
</evidence>
<feature type="transmembrane region" description="Helical" evidence="7">
    <location>
        <begin position="306"/>
        <end position="327"/>
    </location>
</feature>
<keyword evidence="4 7" id="KW-0812">Transmembrane</keyword>